<dbReference type="Proteomes" id="UP001529510">
    <property type="component" value="Unassembled WGS sequence"/>
</dbReference>
<keyword evidence="12" id="KW-1185">Reference proteome</keyword>
<keyword evidence="6 9" id="KW-1133">Transmembrane helix</keyword>
<dbReference type="PROSITE" id="PS52010">
    <property type="entry name" value="COLLECTRIN_LIKE"/>
    <property type="match status" value="1"/>
</dbReference>
<evidence type="ECO:0000256" key="2">
    <source>
        <dbReference type="ARBA" id="ARBA00022475"/>
    </source>
</evidence>
<proteinExistence type="predicted"/>
<gene>
    <name evidence="11" type="ORF">M9458_045835</name>
</gene>
<keyword evidence="5" id="KW-0732">Signal</keyword>
<dbReference type="PANTHER" id="PTHR46884:SF1">
    <property type="entry name" value="COLLECTRIN"/>
    <property type="match status" value="1"/>
</dbReference>
<evidence type="ECO:0000313" key="11">
    <source>
        <dbReference type="EMBL" id="KAL0157759.1"/>
    </source>
</evidence>
<organism evidence="11 12">
    <name type="scientific">Cirrhinus mrigala</name>
    <name type="common">Mrigala</name>
    <dbReference type="NCBI Taxonomy" id="683832"/>
    <lineage>
        <taxon>Eukaryota</taxon>
        <taxon>Metazoa</taxon>
        <taxon>Chordata</taxon>
        <taxon>Craniata</taxon>
        <taxon>Vertebrata</taxon>
        <taxon>Euteleostomi</taxon>
        <taxon>Actinopterygii</taxon>
        <taxon>Neopterygii</taxon>
        <taxon>Teleostei</taxon>
        <taxon>Ostariophysi</taxon>
        <taxon>Cypriniformes</taxon>
        <taxon>Cyprinidae</taxon>
        <taxon>Labeoninae</taxon>
        <taxon>Labeonini</taxon>
        <taxon>Cirrhinus</taxon>
    </lineage>
</organism>
<dbReference type="InterPro" id="IPR042944">
    <property type="entry name" value="Collectrin"/>
</dbReference>
<feature type="non-terminal residue" evidence="11">
    <location>
        <position position="65"/>
    </location>
</feature>
<evidence type="ECO:0000256" key="3">
    <source>
        <dbReference type="ARBA" id="ARBA00022553"/>
    </source>
</evidence>
<dbReference type="AlphaFoldDB" id="A0ABD0N6J9"/>
<comment type="subcellular location">
    <subcellularLocation>
        <location evidence="1">Cell membrane</location>
        <topology evidence="1">Single-pass type I membrane protein</topology>
    </subcellularLocation>
</comment>
<keyword evidence="2" id="KW-1003">Cell membrane</keyword>
<feature type="transmembrane region" description="Helical" evidence="9">
    <location>
        <begin position="37"/>
        <end position="57"/>
    </location>
</feature>
<protein>
    <recommendedName>
        <fullName evidence="10">Collectrin-like domain-containing protein</fullName>
    </recommendedName>
</protein>
<evidence type="ECO:0000259" key="10">
    <source>
        <dbReference type="PROSITE" id="PS52010"/>
    </source>
</evidence>
<dbReference type="EMBL" id="JAMKFB020000023">
    <property type="protein sequence ID" value="KAL0157759.1"/>
    <property type="molecule type" value="Genomic_DNA"/>
</dbReference>
<dbReference type="InterPro" id="IPR031588">
    <property type="entry name" value="Collectrin_dom"/>
</dbReference>
<keyword evidence="8" id="KW-0325">Glycoprotein</keyword>
<evidence type="ECO:0000256" key="8">
    <source>
        <dbReference type="ARBA" id="ARBA00023180"/>
    </source>
</evidence>
<reference evidence="11 12" key="1">
    <citation type="submission" date="2024-05" db="EMBL/GenBank/DDBJ databases">
        <title>Genome sequencing and assembly of Indian major carp, Cirrhinus mrigala (Hamilton, 1822).</title>
        <authorList>
            <person name="Mohindra V."/>
            <person name="Chowdhury L.M."/>
            <person name="Lal K."/>
            <person name="Jena J.K."/>
        </authorList>
    </citation>
    <scope>NUCLEOTIDE SEQUENCE [LARGE SCALE GENOMIC DNA]</scope>
    <source>
        <strain evidence="11">CM1030</strain>
        <tissue evidence="11">Blood</tissue>
    </source>
</reference>
<keyword evidence="4 9" id="KW-0812">Transmembrane</keyword>
<evidence type="ECO:0000256" key="5">
    <source>
        <dbReference type="ARBA" id="ARBA00022729"/>
    </source>
</evidence>
<dbReference type="PANTHER" id="PTHR46884">
    <property type="entry name" value="COLLECTRIN"/>
    <property type="match status" value="1"/>
</dbReference>
<evidence type="ECO:0000256" key="4">
    <source>
        <dbReference type="ARBA" id="ARBA00022692"/>
    </source>
</evidence>
<keyword evidence="3" id="KW-0597">Phosphoprotein</keyword>
<evidence type="ECO:0000256" key="7">
    <source>
        <dbReference type="ARBA" id="ARBA00023136"/>
    </source>
</evidence>
<comment type="caution">
    <text evidence="11">The sequence shown here is derived from an EMBL/GenBank/DDBJ whole genome shotgun (WGS) entry which is preliminary data.</text>
</comment>
<evidence type="ECO:0000256" key="9">
    <source>
        <dbReference type="SAM" id="Phobius"/>
    </source>
</evidence>
<keyword evidence="7 9" id="KW-0472">Membrane</keyword>
<dbReference type="Pfam" id="PF16959">
    <property type="entry name" value="Collectrin"/>
    <property type="match status" value="1"/>
</dbReference>
<feature type="non-terminal residue" evidence="11">
    <location>
        <position position="1"/>
    </location>
</feature>
<name>A0ABD0N6J9_CIRMR</name>
<evidence type="ECO:0000313" key="12">
    <source>
        <dbReference type="Proteomes" id="UP001529510"/>
    </source>
</evidence>
<evidence type="ECO:0000256" key="6">
    <source>
        <dbReference type="ARBA" id="ARBA00022989"/>
    </source>
</evidence>
<sequence length="65" mass="7156">RNKHRINSAFLLSDMTLEFVGMPPTLEAPITYKTQPWLIVFGVVIGAVAVGIVALLMSTASKKRR</sequence>
<dbReference type="GO" id="GO:0005886">
    <property type="term" value="C:plasma membrane"/>
    <property type="evidence" value="ECO:0007669"/>
    <property type="project" value="UniProtKB-SubCell"/>
</dbReference>
<evidence type="ECO:0000256" key="1">
    <source>
        <dbReference type="ARBA" id="ARBA00004251"/>
    </source>
</evidence>
<accession>A0ABD0N6J9</accession>
<feature type="domain" description="Collectrin-like" evidence="10">
    <location>
        <begin position="1"/>
        <end position="65"/>
    </location>
</feature>